<dbReference type="AlphaFoldDB" id="A0A2D1U1S1"/>
<keyword evidence="2" id="KW-1185">Reference proteome</keyword>
<dbReference type="Proteomes" id="UP000223749">
    <property type="component" value="Chromosome"/>
</dbReference>
<dbReference type="EMBL" id="CP024091">
    <property type="protein sequence ID" value="ATP55557.1"/>
    <property type="molecule type" value="Genomic_DNA"/>
</dbReference>
<name>A0A2D1U1S1_9SPHI</name>
<protein>
    <submittedName>
        <fullName evidence="1">Uncharacterized protein</fullName>
    </submittedName>
</protein>
<dbReference type="KEGG" id="pgs:CPT03_03300"/>
<sequence>MTIDKKEAGISALKMLFSTIPYAGQLLNEIIFDYRGRIKQNRLNNFTELLSDFFNIHPDIDLENLKSEDFSDVFELVIIKVANTKSLAKQKRFRDILTHHILYPRSSTDNAEIYLQLVAELNETAINILSQYQRFSIESQKISQQLQELDKRRQCLASYHTNITSDQLDEQNQRQIEEQIVDIDKQIEALNTYNESIQDFKKAEFYQITEGEFLYNKQMLSAKALLVDNGMSYFDIKPFQAMSITEFGDLFIRFILN</sequence>
<gene>
    <name evidence="1" type="ORF">CPT03_03300</name>
</gene>
<dbReference type="RefSeq" id="WP_099437505.1">
    <property type="nucleotide sequence ID" value="NZ_CP024091.1"/>
</dbReference>
<evidence type="ECO:0000313" key="2">
    <source>
        <dbReference type="Proteomes" id="UP000223749"/>
    </source>
</evidence>
<accession>A0A2D1U1S1</accession>
<reference evidence="1 2" key="1">
    <citation type="submission" date="2017-10" db="EMBL/GenBank/DDBJ databases">
        <title>Whole genome of Pedobacter ginsengisoli T01R-27 isolated from tomato rhizosphere.</title>
        <authorList>
            <person name="Weon H.-Y."/>
            <person name="Lee S.A."/>
            <person name="Sang M.K."/>
            <person name="Song J."/>
        </authorList>
    </citation>
    <scope>NUCLEOTIDE SEQUENCE [LARGE SCALE GENOMIC DNA]</scope>
    <source>
        <strain evidence="1 2">T01R-27</strain>
    </source>
</reference>
<dbReference type="OrthoDB" id="787297at2"/>
<evidence type="ECO:0000313" key="1">
    <source>
        <dbReference type="EMBL" id="ATP55557.1"/>
    </source>
</evidence>
<proteinExistence type="predicted"/>
<organism evidence="1 2">
    <name type="scientific">Pedobacter ginsengisoli</name>
    <dbReference type="NCBI Taxonomy" id="363852"/>
    <lineage>
        <taxon>Bacteria</taxon>
        <taxon>Pseudomonadati</taxon>
        <taxon>Bacteroidota</taxon>
        <taxon>Sphingobacteriia</taxon>
        <taxon>Sphingobacteriales</taxon>
        <taxon>Sphingobacteriaceae</taxon>
        <taxon>Pedobacter</taxon>
    </lineage>
</organism>